<sequence>MPADEPQILSRSDFPGRLPPMTKYIGRGTPYGNRFRIGVDGTREEVIEAYIAEKKDDIEFIALVRRELRGFNLCCHCRTGDRQRATRRCHGDWLREVANFSCHESVDKAEAAA</sequence>
<organism evidence="2 3">
    <name type="scientific">Brevundimonas phage vB_BgoS-Bajun</name>
    <dbReference type="NCBI Taxonomy" id="2948594"/>
    <lineage>
        <taxon>Viruses</taxon>
        <taxon>Duplodnaviria</taxon>
        <taxon>Heunggongvirae</taxon>
        <taxon>Uroviricota</taxon>
        <taxon>Caudoviricetes</taxon>
        <taxon>Dolichocephalovirinae</taxon>
    </lineage>
</organism>
<protein>
    <recommendedName>
        <fullName evidence="1">DUF4326 domain-containing protein</fullName>
    </recommendedName>
</protein>
<dbReference type="Proteomes" id="UP001057427">
    <property type="component" value="Segment"/>
</dbReference>
<dbReference type="InterPro" id="IPR025475">
    <property type="entry name" value="DUF4326"/>
</dbReference>
<name>A0A9E7N6V4_9CAUD</name>
<evidence type="ECO:0000313" key="3">
    <source>
        <dbReference type="Proteomes" id="UP001057427"/>
    </source>
</evidence>
<keyword evidence="3" id="KW-1185">Reference proteome</keyword>
<evidence type="ECO:0000259" key="1">
    <source>
        <dbReference type="Pfam" id="PF14216"/>
    </source>
</evidence>
<proteinExistence type="predicted"/>
<reference evidence="2" key="1">
    <citation type="submission" date="2022-05" db="EMBL/GenBank/DDBJ databases">
        <authorList>
            <person name="Friedrich I."/>
            <person name="Poehlein A."/>
            <person name="Schneider D."/>
            <person name="Hertel R."/>
            <person name="Daniel R."/>
        </authorList>
    </citation>
    <scope>NUCLEOTIDE SEQUENCE</scope>
</reference>
<dbReference type="Pfam" id="PF14216">
    <property type="entry name" value="DUF4326"/>
    <property type="match status" value="1"/>
</dbReference>
<feature type="domain" description="DUF4326" evidence="1">
    <location>
        <begin position="18"/>
        <end position="95"/>
    </location>
</feature>
<gene>
    <name evidence="2" type="ORF">BAJUN_00420</name>
</gene>
<accession>A0A9E7N6V4</accession>
<evidence type="ECO:0000313" key="2">
    <source>
        <dbReference type="EMBL" id="UTC29672.1"/>
    </source>
</evidence>
<dbReference type="EMBL" id="ON529858">
    <property type="protein sequence ID" value="UTC29672.1"/>
    <property type="molecule type" value="Genomic_DNA"/>
</dbReference>